<proteinExistence type="inferred from homology"/>
<gene>
    <name evidence="7" type="ORF">ESB00_18260</name>
</gene>
<keyword evidence="2 4" id="KW-0378">Hydrolase</keyword>
<comment type="caution">
    <text evidence="7">The sequence shown here is derived from an EMBL/GenBank/DDBJ whole genome shotgun (WGS) entry which is preliminary data.</text>
</comment>
<organism evidence="7 8">
    <name type="scientific">Oleiharenicola lentus</name>
    <dbReference type="NCBI Taxonomy" id="2508720"/>
    <lineage>
        <taxon>Bacteria</taxon>
        <taxon>Pseudomonadati</taxon>
        <taxon>Verrucomicrobiota</taxon>
        <taxon>Opitutia</taxon>
        <taxon>Opitutales</taxon>
        <taxon>Opitutaceae</taxon>
        <taxon>Oleiharenicola</taxon>
    </lineage>
</organism>
<evidence type="ECO:0000256" key="4">
    <source>
        <dbReference type="RuleBase" id="RU361169"/>
    </source>
</evidence>
<feature type="chain" id="PRO_5020610491" evidence="5">
    <location>
        <begin position="20"/>
        <end position="528"/>
    </location>
</feature>
<dbReference type="Proteomes" id="UP000290218">
    <property type="component" value="Unassembled WGS sequence"/>
</dbReference>
<reference evidence="7 8" key="1">
    <citation type="submission" date="2019-01" db="EMBL/GenBank/DDBJ databases">
        <title>Lacunisphaera sp. strain TWA-58.</title>
        <authorList>
            <person name="Chen W.-M."/>
        </authorList>
    </citation>
    <scope>NUCLEOTIDE SEQUENCE [LARGE SCALE GENOMIC DNA]</scope>
    <source>
        <strain evidence="7 8">TWA-58</strain>
    </source>
</reference>
<dbReference type="PROSITE" id="PS00502">
    <property type="entry name" value="POLYGALACTURONASE"/>
    <property type="match status" value="1"/>
</dbReference>
<dbReference type="OrthoDB" id="182481at2"/>
<keyword evidence="8" id="KW-1185">Reference proteome</keyword>
<keyword evidence="5" id="KW-0732">Signal</keyword>
<dbReference type="GO" id="GO:0004650">
    <property type="term" value="F:polygalacturonase activity"/>
    <property type="evidence" value="ECO:0007669"/>
    <property type="project" value="InterPro"/>
</dbReference>
<dbReference type="InterPro" id="IPR012334">
    <property type="entry name" value="Pectin_lyas_fold"/>
</dbReference>
<feature type="signal peptide" evidence="5">
    <location>
        <begin position="1"/>
        <end position="19"/>
    </location>
</feature>
<dbReference type="PANTHER" id="PTHR31339:SF9">
    <property type="entry name" value="PLASMIN AND FIBRONECTIN-BINDING PROTEIN A"/>
    <property type="match status" value="1"/>
</dbReference>
<dbReference type="SUPFAM" id="SSF51126">
    <property type="entry name" value="Pectin lyase-like"/>
    <property type="match status" value="1"/>
</dbReference>
<dbReference type="InterPro" id="IPR000743">
    <property type="entry name" value="Glyco_hydro_28"/>
</dbReference>
<dbReference type="InterPro" id="IPR011050">
    <property type="entry name" value="Pectin_lyase_fold/virulence"/>
</dbReference>
<evidence type="ECO:0000256" key="2">
    <source>
        <dbReference type="ARBA" id="ARBA00022801"/>
    </source>
</evidence>
<accession>A0A4Q1C5L8</accession>
<evidence type="ECO:0000256" key="1">
    <source>
        <dbReference type="ARBA" id="ARBA00008834"/>
    </source>
</evidence>
<protein>
    <submittedName>
        <fullName evidence="7">Glycoside hydrolase family 28 protein</fullName>
    </submittedName>
</protein>
<feature type="domain" description="Rhamnogalacturonase A/B/Epimerase-like pectate lyase" evidence="6">
    <location>
        <begin position="26"/>
        <end position="78"/>
    </location>
</feature>
<comment type="similarity">
    <text evidence="1 4">Belongs to the glycosyl hydrolase 28 family.</text>
</comment>
<dbReference type="RefSeq" id="WP_129049511.1">
    <property type="nucleotide sequence ID" value="NZ_SDHX01000002.1"/>
</dbReference>
<evidence type="ECO:0000256" key="5">
    <source>
        <dbReference type="SAM" id="SignalP"/>
    </source>
</evidence>
<name>A0A4Q1C5L8_9BACT</name>
<evidence type="ECO:0000313" key="8">
    <source>
        <dbReference type="Proteomes" id="UP000290218"/>
    </source>
</evidence>
<dbReference type="InterPro" id="IPR051801">
    <property type="entry name" value="GH28_Enzymes"/>
</dbReference>
<sequence>MKFRLIVLLFALGLLRAFAAPPAVYNAVEHGIVPDGTTKNTAAIAAVIAKIKAAGGGTLYFPPGRYLTGSVHLESNLTLHLEAGATLLYSGDPADSPLVESRWEGTTAWTYGPLIYANRKENITITGRGTIDGQGQHWWWRAADKTPRRDLAEAARPVWVALRDRIQAGDGAKVTREDFVVAANFIRPSLVVPYECKNILIEGVTITNSPMWLLHTIYSENITVRGVSFVSRGPNGDGYDIDSCRNVRISDCFFDTGDDCIVIKSGRDADGRRVGRPTELVTITNCVMYRGHGAVVIGSEMSGGIRDITASNIVTRGTDRGIRLKTQRGRGAVVENLRFDNWVIIDAPKEAIHITSNYSKMAEEPKSERTPTFRNISISNVTVVNAATVVGIAGLSEQAVEQVRISDLKGTGKAGFVADAADDLELHDIRIDAQAGSPFVFTNSRRLHFDNLATTTPPVGGAPVVSLVDTADVVLTGGRLPAGGKVYLRVDGAKTGAVSASVTGGHPADGTTGVAVGKEVPFGVVQQP</sequence>
<dbReference type="GO" id="GO:0005975">
    <property type="term" value="P:carbohydrate metabolic process"/>
    <property type="evidence" value="ECO:0007669"/>
    <property type="project" value="InterPro"/>
</dbReference>
<evidence type="ECO:0000256" key="3">
    <source>
        <dbReference type="ARBA" id="ARBA00023295"/>
    </source>
</evidence>
<dbReference type="EMBL" id="SDHX01000002">
    <property type="protein sequence ID" value="RXK53633.1"/>
    <property type="molecule type" value="Genomic_DNA"/>
</dbReference>
<evidence type="ECO:0000259" key="6">
    <source>
        <dbReference type="Pfam" id="PF12708"/>
    </source>
</evidence>
<keyword evidence="3 4" id="KW-0326">Glycosidase</keyword>
<dbReference type="InterPro" id="IPR006626">
    <property type="entry name" value="PbH1"/>
</dbReference>
<dbReference type="Pfam" id="PF00295">
    <property type="entry name" value="Glyco_hydro_28"/>
    <property type="match status" value="1"/>
</dbReference>
<evidence type="ECO:0000313" key="7">
    <source>
        <dbReference type="EMBL" id="RXK53633.1"/>
    </source>
</evidence>
<dbReference type="AlphaFoldDB" id="A0A4Q1C5L8"/>
<dbReference type="Pfam" id="PF12708">
    <property type="entry name" value="Pect-lyase_RHGA_epim"/>
    <property type="match status" value="1"/>
</dbReference>
<dbReference type="InterPro" id="IPR024535">
    <property type="entry name" value="RHGA/B-epi-like_pectate_lyase"/>
</dbReference>
<dbReference type="SMART" id="SM00710">
    <property type="entry name" value="PbH1"/>
    <property type="match status" value="5"/>
</dbReference>
<dbReference type="PANTHER" id="PTHR31339">
    <property type="entry name" value="PECTIN LYASE-RELATED"/>
    <property type="match status" value="1"/>
</dbReference>
<dbReference type="Gene3D" id="2.160.20.10">
    <property type="entry name" value="Single-stranded right-handed beta-helix, Pectin lyase-like"/>
    <property type="match status" value="1"/>
</dbReference>